<feature type="transmembrane region" description="Helical" evidence="1">
    <location>
        <begin position="100"/>
        <end position="120"/>
    </location>
</feature>
<feature type="transmembrane region" description="Helical" evidence="1">
    <location>
        <begin position="36"/>
        <end position="53"/>
    </location>
</feature>
<dbReference type="Proteomes" id="UP000670475">
    <property type="component" value="Unassembled WGS sequence"/>
</dbReference>
<dbReference type="InterPro" id="IPR016833">
    <property type="entry name" value="Put_Na-Bile_cotransptr"/>
</dbReference>
<keyword evidence="1" id="KW-0812">Transmembrane</keyword>
<comment type="caution">
    <text evidence="2">The sequence shown here is derived from an EMBL/GenBank/DDBJ whole genome shotgun (WGS) entry which is preliminary data.</text>
</comment>
<accession>A0A940RU37</accession>
<dbReference type="Pfam" id="PF13593">
    <property type="entry name" value="SBF_like"/>
    <property type="match status" value="1"/>
</dbReference>
<evidence type="ECO:0000313" key="3">
    <source>
        <dbReference type="Proteomes" id="UP000670475"/>
    </source>
</evidence>
<evidence type="ECO:0000256" key="1">
    <source>
        <dbReference type="SAM" id="Phobius"/>
    </source>
</evidence>
<dbReference type="Gene3D" id="1.20.1530.20">
    <property type="match status" value="1"/>
</dbReference>
<gene>
    <name evidence="2" type="ORF">JFN87_04755</name>
</gene>
<feature type="transmembrane region" description="Helical" evidence="1">
    <location>
        <begin position="127"/>
        <end position="149"/>
    </location>
</feature>
<keyword evidence="1" id="KW-1133">Transmembrane helix</keyword>
<keyword evidence="1" id="KW-0472">Membrane</keyword>
<sequence length="321" mass="33352">MPFRVDPYVAALLGTVLCATLWPVRGSSATVTGDVTDVAVGLVFFLYGTRLSTAEAVAGLRHWRLHLAIVASTFVLFPLAGVAARLLVPTVLDPHLYTGFLFLCLVPSTVQSSIAFTSIAGGNVSAAVCAGTYSSLLGMVATPALAALLLGGQAPFSPGRITGLCTQIVLPFLLGQFARGRIGAAVARHRRALGRVDRGAVLLVVYNAFSAGVVGGVWERVPVTRLLLLAVVEASLLAVALGATSVLARVLGFPREDRIAVVFAGSKKSLVNGVPMAAVLFGPGAGLAVVPLMMFHQMQLVVCSVIAGRWARTGARRPGRS</sequence>
<proteinExistence type="predicted"/>
<feature type="transmembrane region" description="Helical" evidence="1">
    <location>
        <begin position="269"/>
        <end position="288"/>
    </location>
</feature>
<dbReference type="PIRSF" id="PIRSF026166">
    <property type="entry name" value="UCP026166"/>
    <property type="match status" value="1"/>
</dbReference>
<keyword evidence="3" id="KW-1185">Reference proteome</keyword>
<reference evidence="2" key="1">
    <citation type="submission" date="2021-03" db="EMBL/GenBank/DDBJ databases">
        <title>Whole genome sequence of Streptomyces bomunensis MMS17-BM035.</title>
        <authorList>
            <person name="Lee J.H."/>
        </authorList>
    </citation>
    <scope>NUCLEOTIDE SEQUENCE</scope>
    <source>
        <strain evidence="2">MMS17-BM035</strain>
    </source>
</reference>
<dbReference type="PANTHER" id="PTHR18640:SF5">
    <property type="entry name" value="SODIUM_BILE ACID COTRANSPORTER 7"/>
    <property type="match status" value="1"/>
</dbReference>
<feature type="transmembrane region" description="Helical" evidence="1">
    <location>
        <begin position="161"/>
        <end position="178"/>
    </location>
</feature>
<name>A0A940RU37_9ACTN</name>
<dbReference type="AlphaFoldDB" id="A0A940RU37"/>
<evidence type="ECO:0000313" key="2">
    <source>
        <dbReference type="EMBL" id="MBP0456816.1"/>
    </source>
</evidence>
<dbReference type="PANTHER" id="PTHR18640">
    <property type="entry name" value="SOLUTE CARRIER FAMILY 10 MEMBER 7"/>
    <property type="match status" value="1"/>
</dbReference>
<protein>
    <submittedName>
        <fullName evidence="2">Bile acid:sodium symporter</fullName>
    </submittedName>
</protein>
<feature type="transmembrane region" description="Helical" evidence="1">
    <location>
        <begin position="65"/>
        <end position="88"/>
    </location>
</feature>
<dbReference type="GO" id="GO:0005886">
    <property type="term" value="C:plasma membrane"/>
    <property type="evidence" value="ECO:0007669"/>
    <property type="project" value="TreeGrafter"/>
</dbReference>
<dbReference type="EMBL" id="JAGIQL010000010">
    <property type="protein sequence ID" value="MBP0456816.1"/>
    <property type="molecule type" value="Genomic_DNA"/>
</dbReference>
<dbReference type="InterPro" id="IPR038770">
    <property type="entry name" value="Na+/solute_symporter_sf"/>
</dbReference>
<feature type="transmembrane region" description="Helical" evidence="1">
    <location>
        <begin position="199"/>
        <end position="218"/>
    </location>
</feature>
<feature type="transmembrane region" description="Helical" evidence="1">
    <location>
        <begin position="224"/>
        <end position="248"/>
    </location>
</feature>
<organism evidence="2 3">
    <name type="scientific">Streptomyces montanisoli</name>
    <dbReference type="NCBI Taxonomy" id="2798581"/>
    <lineage>
        <taxon>Bacteria</taxon>
        <taxon>Bacillati</taxon>
        <taxon>Actinomycetota</taxon>
        <taxon>Actinomycetes</taxon>
        <taxon>Kitasatosporales</taxon>
        <taxon>Streptomycetaceae</taxon>
        <taxon>Streptomyces</taxon>
    </lineage>
</organism>